<reference evidence="2 3" key="1">
    <citation type="submission" date="2015-11" db="EMBL/GenBank/DDBJ databases">
        <title>Draft genome of Sulfurovum riftiae 1812E, a member of the Epsilonproteobacteria isolated from the tube of the deep-sea hydrothermal vent tubewom Riftia pachyptila.</title>
        <authorList>
            <person name="Vetriani C."/>
            <person name="Giovannelli D."/>
        </authorList>
    </citation>
    <scope>NUCLEOTIDE SEQUENCE [LARGE SCALE GENOMIC DNA]</scope>
    <source>
        <strain evidence="2 3">1812E</strain>
    </source>
</reference>
<dbReference type="AlphaFoldDB" id="A0A151CGW8"/>
<evidence type="ECO:0000259" key="1">
    <source>
        <dbReference type="Pfam" id="PF21758"/>
    </source>
</evidence>
<dbReference type="EMBL" id="LNKT01000012">
    <property type="protein sequence ID" value="KYJ86751.1"/>
    <property type="molecule type" value="Genomic_DNA"/>
</dbReference>
<evidence type="ECO:0000313" key="3">
    <source>
        <dbReference type="Proteomes" id="UP000075359"/>
    </source>
</evidence>
<dbReference type="STRING" id="1630136.AS592_07950"/>
<dbReference type="Pfam" id="PF21758">
    <property type="entry name" value="PAC_bac"/>
    <property type="match status" value="1"/>
</dbReference>
<name>A0A151CGW8_9BACT</name>
<accession>A0A151CGW8</accession>
<dbReference type="RefSeq" id="WP_067330062.1">
    <property type="nucleotide sequence ID" value="NZ_LNKT01000012.1"/>
</dbReference>
<feature type="domain" description="Prenylated flavin chaperone LpdD-like" evidence="1">
    <location>
        <begin position="7"/>
        <end position="107"/>
    </location>
</feature>
<dbReference type="OrthoDB" id="5878625at2"/>
<dbReference type="Proteomes" id="UP000075359">
    <property type="component" value="Unassembled WGS sequence"/>
</dbReference>
<sequence length="110" mass="11996">MITVGIGRYAVHLEAYNIGNDRLVIITGGEEAHIGSASLAEAGQEVRTISKKGHKDHVVSEKVASFIYDKIEKDTLVVCGIHIDHATPEEIGLLVENAQQCVAIYLKEKQ</sequence>
<keyword evidence="3" id="KW-1185">Reference proteome</keyword>
<proteinExistence type="predicted"/>
<comment type="caution">
    <text evidence="2">The sequence shown here is derived from an EMBL/GenBank/DDBJ whole genome shotgun (WGS) entry which is preliminary data.</text>
</comment>
<dbReference type="InterPro" id="IPR048844">
    <property type="entry name" value="LpdD_chaperone-like"/>
</dbReference>
<organism evidence="2 3">
    <name type="scientific">Sulfurovum riftiae</name>
    <dbReference type="NCBI Taxonomy" id="1630136"/>
    <lineage>
        <taxon>Bacteria</taxon>
        <taxon>Pseudomonadati</taxon>
        <taxon>Campylobacterota</taxon>
        <taxon>Epsilonproteobacteria</taxon>
        <taxon>Campylobacterales</taxon>
        <taxon>Sulfurovaceae</taxon>
        <taxon>Sulfurovum</taxon>
    </lineage>
</organism>
<evidence type="ECO:0000313" key="2">
    <source>
        <dbReference type="EMBL" id="KYJ86751.1"/>
    </source>
</evidence>
<gene>
    <name evidence="2" type="ORF">AS592_07950</name>
</gene>
<protein>
    <recommendedName>
        <fullName evidence="1">Prenylated flavin chaperone LpdD-like domain-containing protein</fullName>
    </recommendedName>
</protein>